<gene>
    <name evidence="1" type="ORF">SBA_ch1_24050</name>
</gene>
<accession>A0ABM7FYI5</accession>
<proteinExistence type="predicted"/>
<dbReference type="Proteomes" id="UP001059971">
    <property type="component" value="Chromosome 1"/>
</dbReference>
<organism evidence="1 2">
    <name type="scientific">Sphingomonas bisphenolicum</name>
    <dbReference type="NCBI Taxonomy" id="296544"/>
    <lineage>
        <taxon>Bacteria</taxon>
        <taxon>Pseudomonadati</taxon>
        <taxon>Pseudomonadota</taxon>
        <taxon>Alphaproteobacteria</taxon>
        <taxon>Sphingomonadales</taxon>
        <taxon>Sphingomonadaceae</taxon>
        <taxon>Sphingomonas</taxon>
    </lineage>
</organism>
<sequence length="103" mass="11042">MSDQIVAGTRLIRRLEQSAEIAGCTMDVVSIDSRDLSCSIFVIANHRLIVAVGGLSARAWLEALDEYSIHVPGHVLAQLAVGAIDDTGEQLLVEIEAQTVKEA</sequence>
<keyword evidence="2" id="KW-1185">Reference proteome</keyword>
<dbReference type="EMBL" id="AP018817">
    <property type="protein sequence ID" value="BBF70205.1"/>
    <property type="molecule type" value="Genomic_DNA"/>
</dbReference>
<reference evidence="1" key="1">
    <citation type="submission" date="2018-07" db="EMBL/GenBank/DDBJ databases">
        <title>Complete genome sequence of Sphingomonas bisphenolicum strain AO1, a bisphenol A degradative bacterium isolated from Japanese farm field.</title>
        <authorList>
            <person name="Murakami M."/>
            <person name="Koh M."/>
            <person name="Koba S."/>
            <person name="Matsumura Y."/>
        </authorList>
    </citation>
    <scope>NUCLEOTIDE SEQUENCE</scope>
    <source>
        <strain evidence="1">AO1</strain>
    </source>
</reference>
<protein>
    <submittedName>
        <fullName evidence="1">Uncharacterized protein</fullName>
    </submittedName>
</protein>
<evidence type="ECO:0000313" key="2">
    <source>
        <dbReference type="Proteomes" id="UP001059971"/>
    </source>
</evidence>
<evidence type="ECO:0000313" key="1">
    <source>
        <dbReference type="EMBL" id="BBF70205.1"/>
    </source>
</evidence>
<name>A0ABM7FYI5_9SPHN</name>
<dbReference type="RefSeq" id="WP_261934615.1">
    <property type="nucleotide sequence ID" value="NZ_AP018817.1"/>
</dbReference>